<dbReference type="SFLD" id="SFLDS00003">
    <property type="entry name" value="Haloacid_Dehalogenase"/>
    <property type="match status" value="1"/>
</dbReference>
<dbReference type="Pfam" id="PF13419">
    <property type="entry name" value="HAD_2"/>
    <property type="match status" value="1"/>
</dbReference>
<dbReference type="InterPro" id="IPR036412">
    <property type="entry name" value="HAD-like_sf"/>
</dbReference>
<reference evidence="3" key="1">
    <citation type="journal article" date="2015" name="Genome Announc.">
        <title>Genome sequence of the AIDS-associated pathogen Penicillium marneffei (ATCC18224) and its near taxonomic relative Talaromyces stipitatus (ATCC10500).</title>
        <authorList>
            <person name="Nierman W.C."/>
            <person name="Fedorova-Abrams N.D."/>
            <person name="Andrianopoulos A."/>
        </authorList>
    </citation>
    <scope>NUCLEOTIDE SEQUENCE [LARGE SCALE GENOMIC DNA]</scope>
    <source>
        <strain evidence="3">ATCC 10500 / CBS 375.48 / QM 6759 / NRRL 1006</strain>
    </source>
</reference>
<keyword evidence="3" id="KW-1185">Reference proteome</keyword>
<dbReference type="InterPro" id="IPR041492">
    <property type="entry name" value="HAD_2"/>
</dbReference>
<organism evidence="2 3">
    <name type="scientific">Talaromyces stipitatus (strain ATCC 10500 / CBS 375.48 / QM 6759 / NRRL 1006)</name>
    <name type="common">Penicillium stipitatum</name>
    <dbReference type="NCBI Taxonomy" id="441959"/>
    <lineage>
        <taxon>Eukaryota</taxon>
        <taxon>Fungi</taxon>
        <taxon>Dikarya</taxon>
        <taxon>Ascomycota</taxon>
        <taxon>Pezizomycotina</taxon>
        <taxon>Eurotiomycetes</taxon>
        <taxon>Eurotiomycetidae</taxon>
        <taxon>Eurotiales</taxon>
        <taxon>Trichocomaceae</taxon>
        <taxon>Talaromyces</taxon>
        <taxon>Talaromyces sect. Talaromyces</taxon>
    </lineage>
</organism>
<dbReference type="SFLD" id="SFLDG01129">
    <property type="entry name" value="C1.5:_HAD__Beta-PGM__Phosphata"/>
    <property type="match status" value="1"/>
</dbReference>
<dbReference type="GeneID" id="8100135"/>
<dbReference type="NCBIfam" id="TIGR01549">
    <property type="entry name" value="HAD-SF-IA-v1"/>
    <property type="match status" value="1"/>
</dbReference>
<keyword evidence="1" id="KW-0378">Hydrolase</keyword>
<dbReference type="Proteomes" id="UP000001745">
    <property type="component" value="Unassembled WGS sequence"/>
</dbReference>
<sequence length="232" mass="25588">MAEARQAARQQDHYSTLPSIRTTMPIRAIIFDLLTALLDSWTLWDKAANNDSAQGYKWRRRYLELTFGCGAYRSYEDLVRAAASDVGLSETAPNFLLEKWDDLQPWPEVKETLDRLKAKGYALGVVSNCSVELGRRALQRCETSPKTFDAFITAEEVGFYKPHPDTYRSILSALNVRPGEAIFVAGSSGDVVGAAAVGMQVVWHNRIGLPALPGSAPLVEARSLDVALKALE</sequence>
<evidence type="ECO:0000313" key="3">
    <source>
        <dbReference type="Proteomes" id="UP000001745"/>
    </source>
</evidence>
<dbReference type="GO" id="GO:0016791">
    <property type="term" value="F:phosphatase activity"/>
    <property type="evidence" value="ECO:0007669"/>
    <property type="project" value="UniProtKB-ARBA"/>
</dbReference>
<dbReference type="NCBIfam" id="TIGR01493">
    <property type="entry name" value="HAD-SF-IA-v2"/>
    <property type="match status" value="1"/>
</dbReference>
<evidence type="ECO:0000256" key="1">
    <source>
        <dbReference type="ARBA" id="ARBA00022801"/>
    </source>
</evidence>
<dbReference type="PANTHER" id="PTHR43316:SF3">
    <property type="entry name" value="HALOACID DEHALOGENASE, TYPE II (AFU_ORTHOLOGUE AFUA_2G07750)-RELATED"/>
    <property type="match status" value="1"/>
</dbReference>
<dbReference type="EMBL" id="EQ962660">
    <property type="protein sequence ID" value="EED12375.1"/>
    <property type="molecule type" value="Genomic_DNA"/>
</dbReference>
<dbReference type="InterPro" id="IPR051540">
    <property type="entry name" value="S-2-haloacid_dehalogenase"/>
</dbReference>
<dbReference type="InterPro" id="IPR006439">
    <property type="entry name" value="HAD-SF_hydro_IA"/>
</dbReference>
<accession>B8MTC5</accession>
<dbReference type="SUPFAM" id="SSF56784">
    <property type="entry name" value="HAD-like"/>
    <property type="match status" value="1"/>
</dbReference>
<proteinExistence type="predicted"/>
<dbReference type="PRINTS" id="PR00413">
    <property type="entry name" value="HADHALOGNASE"/>
</dbReference>
<dbReference type="NCBIfam" id="TIGR01509">
    <property type="entry name" value="HAD-SF-IA-v3"/>
    <property type="match status" value="1"/>
</dbReference>
<dbReference type="InParanoid" id="B8MTC5"/>
<evidence type="ECO:0000313" key="2">
    <source>
        <dbReference type="EMBL" id="EED12375.1"/>
    </source>
</evidence>
<dbReference type="STRING" id="441959.B8MTC5"/>
<protein>
    <submittedName>
        <fullName evidence="2">2-deoxyglucose-6-phosphate phosphatase, putative</fullName>
    </submittedName>
</protein>
<dbReference type="OrthoDB" id="20198at2759"/>
<dbReference type="OMA" id="RLTYGCG"/>
<dbReference type="Gene3D" id="3.40.50.1000">
    <property type="entry name" value="HAD superfamily/HAD-like"/>
    <property type="match status" value="1"/>
</dbReference>
<dbReference type="PhylomeDB" id="B8MTC5"/>
<dbReference type="HOGENOM" id="CLU_114181_0_0_1"/>
<dbReference type="InterPro" id="IPR023198">
    <property type="entry name" value="PGP-like_dom2"/>
</dbReference>
<dbReference type="InterPro" id="IPR023214">
    <property type="entry name" value="HAD_sf"/>
</dbReference>
<dbReference type="AlphaFoldDB" id="B8MTC5"/>
<dbReference type="RefSeq" id="XP_002488029.1">
    <property type="nucleotide sequence ID" value="XM_002487984.1"/>
</dbReference>
<dbReference type="PANTHER" id="PTHR43316">
    <property type="entry name" value="HYDROLASE, HALOACID DELAHOGENASE-RELATED"/>
    <property type="match status" value="1"/>
</dbReference>
<name>B8MTC5_TALSN</name>
<gene>
    <name evidence="2" type="ORF">TSTA_004240</name>
</gene>
<dbReference type="eggNOG" id="ENOG502SHE8">
    <property type="taxonomic scope" value="Eukaryota"/>
</dbReference>
<dbReference type="VEuPathDB" id="FungiDB:TSTA_004240"/>
<dbReference type="Gene3D" id="1.10.150.240">
    <property type="entry name" value="Putative phosphatase, domain 2"/>
    <property type="match status" value="1"/>
</dbReference>